<feature type="compositionally biased region" description="Basic and acidic residues" evidence="4">
    <location>
        <begin position="160"/>
        <end position="174"/>
    </location>
</feature>
<comment type="similarity">
    <text evidence="2">Belongs to the CWC22 family.</text>
</comment>
<comment type="caution">
    <text evidence="6">The sequence shown here is derived from an EMBL/GenBank/DDBJ whole genome shotgun (WGS) entry which is preliminary data.</text>
</comment>
<dbReference type="InterPro" id="IPR016024">
    <property type="entry name" value="ARM-type_fold"/>
</dbReference>
<accession>A0ABR0E886</accession>
<gene>
    <name evidence="6" type="ORF">PRZ48_010300</name>
</gene>
<dbReference type="InterPro" id="IPR003891">
    <property type="entry name" value="Initiation_fac_eIF4g_MI"/>
</dbReference>
<comment type="subcellular location">
    <subcellularLocation>
        <location evidence="1">Nucleus</location>
        <location evidence="1">Nucleolus</location>
    </subcellularLocation>
</comment>
<evidence type="ECO:0000256" key="3">
    <source>
        <dbReference type="ARBA" id="ARBA00023242"/>
    </source>
</evidence>
<dbReference type="Proteomes" id="UP001305779">
    <property type="component" value="Unassembled WGS sequence"/>
</dbReference>
<evidence type="ECO:0000313" key="6">
    <source>
        <dbReference type="EMBL" id="KAK4497647.1"/>
    </source>
</evidence>
<evidence type="ECO:0000256" key="1">
    <source>
        <dbReference type="ARBA" id="ARBA00004604"/>
    </source>
</evidence>
<feature type="compositionally biased region" description="Acidic residues" evidence="4">
    <location>
        <begin position="560"/>
        <end position="574"/>
    </location>
</feature>
<dbReference type="EMBL" id="JAXOVC010000008">
    <property type="protein sequence ID" value="KAK4497647.1"/>
    <property type="molecule type" value="Genomic_DNA"/>
</dbReference>
<sequence length="822" mass="92995">MSRSDFRGPKLPRTLLDQVQGSRVSKKRDVPRKERRKQERQDKKASHGRPFQRNRLDRAPVSEDDSDEDKPPARPSAIPKKDAKPTESILKRTPPEPVESEDEEPNEPVVSRAVKAKLEDDDDEIAALEKKLGLKKKKSKKTGDDELDWLVYGSDGEDENTSKRKRPEDDEWLRNKRRKSGPSKHPTQEESSSASEEDFHEDEDGSLDEDFENPFSEDEISEDEDGFESFDNEDEDDQMEAEPVPVRQKENPYVAPVPQNQQPAKYIPPSLRQSSGTDDEALKQLRRQIQGQLNRLSEANILSILQAIQEFYTKNARQHVTSTLIDLLTNLVCDPSVLNDTFLVLHAGFAAALYRTVGIDFGAQLLESVVRMFDTHYTTASEGKQALNLIAFLSNLYAFQVVGSEIMFDYIRMLLDKDNFSETSTELLLRIIRMTGTQLRQDDPSALKDIVLLLQKTVSALGQDNVSVRTKFMIETIHNLKNNRMKTGVAASALTAEHMQRMKKTLGAIKNSKATEPLRIGLSDIRDSEKKGKWWLVGASWKDPAKMANAISTPTTVQAEQEDAQNDSDASDDDVDLDKLARAQGMNTDVRRAIFVAVAGAVDYQHAHIRIMKLNLKNKQLIEIPRVLVHCVGAEPVYNHFYTLVATKFCGDHKLSKAYQFALLDIYRRMGETKDGEEEDDFEADDEEQMSVRKIYNIARMYATLITEQLLHITILKTLNFGSLKPKTRIFVEALLTTTFTLLRKKAHKDGYEQVVKGVFLRAHAVPDMVPGLKYYLSNILPDSDIAAAKKEKKRIALGCEYAVEALSQQQTEVPIEDDLSD</sequence>
<name>A0ABR0E886_ZASCE</name>
<feature type="domain" description="MI" evidence="5">
    <location>
        <begin position="589"/>
        <end position="721"/>
    </location>
</feature>
<evidence type="ECO:0000256" key="4">
    <source>
        <dbReference type="SAM" id="MobiDB-lite"/>
    </source>
</evidence>
<feature type="compositionally biased region" description="Acidic residues" evidence="4">
    <location>
        <begin position="195"/>
        <end position="240"/>
    </location>
</feature>
<keyword evidence="3" id="KW-0539">Nucleus</keyword>
<dbReference type="Pfam" id="PF02847">
    <property type="entry name" value="MA3"/>
    <property type="match status" value="1"/>
</dbReference>
<proteinExistence type="inferred from homology"/>
<keyword evidence="7" id="KW-1185">Reference proteome</keyword>
<dbReference type="InterPro" id="IPR050781">
    <property type="entry name" value="CWC22_splicing_factor"/>
</dbReference>
<dbReference type="InterPro" id="IPR003890">
    <property type="entry name" value="MIF4G-like_typ-3"/>
</dbReference>
<dbReference type="PANTHER" id="PTHR18034">
    <property type="entry name" value="CELL CYCLE CONTROL PROTEIN CWF22-RELATED"/>
    <property type="match status" value="1"/>
</dbReference>
<dbReference type="SUPFAM" id="SSF48371">
    <property type="entry name" value="ARM repeat"/>
    <property type="match status" value="1"/>
</dbReference>
<dbReference type="SMART" id="SM00543">
    <property type="entry name" value="MIF4G"/>
    <property type="match status" value="1"/>
</dbReference>
<reference evidence="6 7" key="1">
    <citation type="journal article" date="2023" name="G3 (Bethesda)">
        <title>A chromosome-level genome assembly of Zasmidium syzygii isolated from banana leaves.</title>
        <authorList>
            <person name="van Westerhoven A.C."/>
            <person name="Mehrabi R."/>
            <person name="Talebi R."/>
            <person name="Steentjes M.B.F."/>
            <person name="Corcolon B."/>
            <person name="Chong P.A."/>
            <person name="Kema G.H.J."/>
            <person name="Seidl M.F."/>
        </authorList>
    </citation>
    <scope>NUCLEOTIDE SEQUENCE [LARGE SCALE GENOMIC DNA]</scope>
    <source>
        <strain evidence="6 7">P124</strain>
    </source>
</reference>
<evidence type="ECO:0000256" key="2">
    <source>
        <dbReference type="ARBA" id="ARBA00006856"/>
    </source>
</evidence>
<evidence type="ECO:0000259" key="5">
    <source>
        <dbReference type="PROSITE" id="PS51366"/>
    </source>
</evidence>
<dbReference type="SMART" id="SM00544">
    <property type="entry name" value="MA3"/>
    <property type="match status" value="1"/>
</dbReference>
<protein>
    <recommendedName>
        <fullName evidence="5">MI domain-containing protein</fullName>
    </recommendedName>
</protein>
<feature type="region of interest" description="Disordered" evidence="4">
    <location>
        <begin position="1"/>
        <end position="276"/>
    </location>
</feature>
<feature type="region of interest" description="Disordered" evidence="4">
    <location>
        <begin position="554"/>
        <end position="574"/>
    </location>
</feature>
<feature type="compositionally biased region" description="Basic and acidic residues" evidence="4">
    <location>
        <begin position="79"/>
        <end position="94"/>
    </location>
</feature>
<dbReference type="PROSITE" id="PS51366">
    <property type="entry name" value="MI"/>
    <property type="match status" value="1"/>
</dbReference>
<feature type="compositionally biased region" description="Basic and acidic residues" evidence="4">
    <location>
        <begin position="27"/>
        <end position="45"/>
    </location>
</feature>
<dbReference type="Pfam" id="PF02854">
    <property type="entry name" value="MIF4G"/>
    <property type="match status" value="1"/>
</dbReference>
<evidence type="ECO:0000313" key="7">
    <source>
        <dbReference type="Proteomes" id="UP001305779"/>
    </source>
</evidence>
<organism evidence="6 7">
    <name type="scientific">Zasmidium cellare</name>
    <name type="common">Wine cellar mold</name>
    <name type="synonym">Racodium cellare</name>
    <dbReference type="NCBI Taxonomy" id="395010"/>
    <lineage>
        <taxon>Eukaryota</taxon>
        <taxon>Fungi</taxon>
        <taxon>Dikarya</taxon>
        <taxon>Ascomycota</taxon>
        <taxon>Pezizomycotina</taxon>
        <taxon>Dothideomycetes</taxon>
        <taxon>Dothideomycetidae</taxon>
        <taxon>Mycosphaerellales</taxon>
        <taxon>Mycosphaerellaceae</taxon>
        <taxon>Zasmidium</taxon>
    </lineage>
</organism>
<dbReference type="Gene3D" id="1.25.40.180">
    <property type="match status" value="1"/>
</dbReference>
<dbReference type="PANTHER" id="PTHR18034:SF4">
    <property type="entry name" value="NUCLEOLAR MIF4G DOMAIN-CONTAINING PROTEIN 1"/>
    <property type="match status" value="1"/>
</dbReference>